<dbReference type="GO" id="GO:0005737">
    <property type="term" value="C:cytoplasm"/>
    <property type="evidence" value="ECO:0007669"/>
    <property type="project" value="TreeGrafter"/>
</dbReference>
<evidence type="ECO:0000313" key="5">
    <source>
        <dbReference type="Proteomes" id="UP001341281"/>
    </source>
</evidence>
<feature type="region of interest" description="Disordered" evidence="2">
    <location>
        <begin position="121"/>
        <end position="180"/>
    </location>
</feature>
<evidence type="ECO:0000313" key="4">
    <source>
        <dbReference type="EMBL" id="WVZ80548.1"/>
    </source>
</evidence>
<protein>
    <recommendedName>
        <fullName evidence="3">RRM domain-containing protein</fullName>
    </recommendedName>
</protein>
<dbReference type="GO" id="GO:0008143">
    <property type="term" value="F:poly(A) binding"/>
    <property type="evidence" value="ECO:0007669"/>
    <property type="project" value="InterPro"/>
</dbReference>
<organism evidence="4 5">
    <name type="scientific">Paspalum notatum var. saurae</name>
    <dbReference type="NCBI Taxonomy" id="547442"/>
    <lineage>
        <taxon>Eukaryota</taxon>
        <taxon>Viridiplantae</taxon>
        <taxon>Streptophyta</taxon>
        <taxon>Embryophyta</taxon>
        <taxon>Tracheophyta</taxon>
        <taxon>Spermatophyta</taxon>
        <taxon>Magnoliopsida</taxon>
        <taxon>Liliopsida</taxon>
        <taxon>Poales</taxon>
        <taxon>Poaceae</taxon>
        <taxon>PACMAD clade</taxon>
        <taxon>Panicoideae</taxon>
        <taxon>Andropogonodae</taxon>
        <taxon>Paspaleae</taxon>
        <taxon>Paspalinae</taxon>
        <taxon>Paspalum</taxon>
    </lineage>
</organism>
<gene>
    <name evidence="4" type="ORF">U9M48_028016</name>
</gene>
<dbReference type="InterPro" id="IPR000504">
    <property type="entry name" value="RRM_dom"/>
</dbReference>
<dbReference type="PANTHER" id="PTHR14738">
    <property type="entry name" value="ZINC FINGER CCCH DOMAIN-CONTAINING PROTEIN 14"/>
    <property type="match status" value="1"/>
</dbReference>
<dbReference type="Gene3D" id="3.30.70.330">
    <property type="match status" value="1"/>
</dbReference>
<feature type="compositionally biased region" description="Basic residues" evidence="2">
    <location>
        <begin position="52"/>
        <end position="64"/>
    </location>
</feature>
<keyword evidence="5" id="KW-1185">Reference proteome</keyword>
<evidence type="ECO:0000256" key="2">
    <source>
        <dbReference type="SAM" id="MobiDB-lite"/>
    </source>
</evidence>
<accession>A0AAQ3WZX7</accession>
<keyword evidence="1" id="KW-0694">RNA-binding</keyword>
<dbReference type="GO" id="GO:0043488">
    <property type="term" value="P:regulation of mRNA stability"/>
    <property type="evidence" value="ECO:0007669"/>
    <property type="project" value="InterPro"/>
</dbReference>
<dbReference type="GO" id="GO:0005634">
    <property type="term" value="C:nucleus"/>
    <property type="evidence" value="ECO:0007669"/>
    <property type="project" value="TreeGrafter"/>
</dbReference>
<dbReference type="InterPro" id="IPR012677">
    <property type="entry name" value="Nucleotide-bd_a/b_plait_sf"/>
</dbReference>
<feature type="region of interest" description="Disordered" evidence="2">
    <location>
        <begin position="1"/>
        <end position="73"/>
    </location>
</feature>
<sequence>ATHLSPPIPAASHLRGLDPARTRGGASPSSTWRGGAYPARTRSGGTSPAPARHGRGPPRPRRGAAARLPGPDAARLRASPARIRRLLFTADADVSVEEDAAALFFVAAAVDGFFPVPTPCSTPRRRWPASSPAPVRCHPPRPRAARRLSCSGSGPAPPAAAPTPWLGPAPPRRSFTRSPPPSRNWVMSPKGFSAICTIWRCHLLYLFFFAVAVSYSTAHPTEDADSRTLYVSNVHFAATKDSLSRHFNKFGAVLKVVIVTNAVTGQPTGICAMFETVWYGVVPEVYSIWAKPKSSCFVAPIGYVCGTLL</sequence>
<reference evidence="4 5" key="1">
    <citation type="submission" date="2024-02" db="EMBL/GenBank/DDBJ databases">
        <title>High-quality chromosome-scale genome assembly of Pensacola bahiagrass (Paspalum notatum Flugge var. saurae).</title>
        <authorList>
            <person name="Vega J.M."/>
            <person name="Podio M."/>
            <person name="Orjuela J."/>
            <person name="Siena L.A."/>
            <person name="Pessino S.C."/>
            <person name="Combes M.C."/>
            <person name="Mariac C."/>
            <person name="Albertini E."/>
            <person name="Pupilli F."/>
            <person name="Ortiz J.P.A."/>
            <person name="Leblanc O."/>
        </authorList>
    </citation>
    <scope>NUCLEOTIDE SEQUENCE [LARGE SCALE GENOMIC DNA]</scope>
    <source>
        <strain evidence="4">R1</strain>
        <tissue evidence="4">Leaf</tissue>
    </source>
</reference>
<dbReference type="InterPro" id="IPR040366">
    <property type="entry name" value="Nab2/ZC3H14"/>
</dbReference>
<proteinExistence type="predicted"/>
<name>A0AAQ3WZX7_PASNO</name>
<dbReference type="PROSITE" id="PS50102">
    <property type="entry name" value="RRM"/>
    <property type="match status" value="1"/>
</dbReference>
<feature type="non-terminal residue" evidence="4">
    <location>
        <position position="1"/>
    </location>
</feature>
<feature type="domain" description="RRM" evidence="3">
    <location>
        <begin position="227"/>
        <end position="269"/>
    </location>
</feature>
<dbReference type="AlphaFoldDB" id="A0AAQ3WZX7"/>
<dbReference type="SUPFAM" id="SSF54928">
    <property type="entry name" value="RNA-binding domain, RBD"/>
    <property type="match status" value="1"/>
</dbReference>
<feature type="compositionally biased region" description="Pro residues" evidence="2">
    <location>
        <begin position="155"/>
        <end position="171"/>
    </location>
</feature>
<evidence type="ECO:0000256" key="1">
    <source>
        <dbReference type="PROSITE-ProRule" id="PRU00176"/>
    </source>
</evidence>
<dbReference type="InterPro" id="IPR035979">
    <property type="entry name" value="RBD_domain_sf"/>
</dbReference>
<dbReference type="EMBL" id="CP144750">
    <property type="protein sequence ID" value="WVZ80548.1"/>
    <property type="molecule type" value="Genomic_DNA"/>
</dbReference>
<dbReference type="Pfam" id="PF00076">
    <property type="entry name" value="RRM_1"/>
    <property type="match status" value="1"/>
</dbReference>
<dbReference type="PANTHER" id="PTHR14738:SF32">
    <property type="entry name" value="RNA BINDING (RRM_RBD_RNP MOTIFS) FAMILY PROTEIN"/>
    <property type="match status" value="1"/>
</dbReference>
<dbReference type="Proteomes" id="UP001341281">
    <property type="component" value="Chromosome 06"/>
</dbReference>
<evidence type="ECO:0000259" key="3">
    <source>
        <dbReference type="PROSITE" id="PS50102"/>
    </source>
</evidence>